<dbReference type="Proteomes" id="UP000693970">
    <property type="component" value="Unassembled WGS sequence"/>
</dbReference>
<organism evidence="1 2">
    <name type="scientific">Nitzschia inconspicua</name>
    <dbReference type="NCBI Taxonomy" id="303405"/>
    <lineage>
        <taxon>Eukaryota</taxon>
        <taxon>Sar</taxon>
        <taxon>Stramenopiles</taxon>
        <taxon>Ochrophyta</taxon>
        <taxon>Bacillariophyta</taxon>
        <taxon>Bacillariophyceae</taxon>
        <taxon>Bacillariophycidae</taxon>
        <taxon>Bacillariales</taxon>
        <taxon>Bacillariaceae</taxon>
        <taxon>Nitzschia</taxon>
    </lineage>
</organism>
<comment type="caution">
    <text evidence="1">The sequence shown here is derived from an EMBL/GenBank/DDBJ whole genome shotgun (WGS) entry which is preliminary data.</text>
</comment>
<reference evidence="1" key="1">
    <citation type="journal article" date="2021" name="Sci. Rep.">
        <title>Diploid genomic architecture of Nitzschia inconspicua, an elite biomass production diatom.</title>
        <authorList>
            <person name="Oliver A."/>
            <person name="Podell S."/>
            <person name="Pinowska A."/>
            <person name="Traller J.C."/>
            <person name="Smith S.R."/>
            <person name="McClure R."/>
            <person name="Beliaev A."/>
            <person name="Bohutskyi P."/>
            <person name="Hill E.A."/>
            <person name="Rabines A."/>
            <person name="Zheng H."/>
            <person name="Allen L.Z."/>
            <person name="Kuo A."/>
            <person name="Grigoriev I.V."/>
            <person name="Allen A.E."/>
            <person name="Hazlebeck D."/>
            <person name="Allen E.E."/>
        </authorList>
    </citation>
    <scope>NUCLEOTIDE SEQUENCE</scope>
    <source>
        <strain evidence="1">Hildebrandi</strain>
    </source>
</reference>
<gene>
    <name evidence="1" type="ORF">IV203_022050</name>
</gene>
<dbReference type="EMBL" id="JAGRRH010000023">
    <property type="protein sequence ID" value="KAG7344042.1"/>
    <property type="molecule type" value="Genomic_DNA"/>
</dbReference>
<accession>A0A9K3KHS6</accession>
<proteinExistence type="predicted"/>
<protein>
    <submittedName>
        <fullName evidence="1">Uncharacterized protein</fullName>
    </submittedName>
</protein>
<evidence type="ECO:0000313" key="2">
    <source>
        <dbReference type="Proteomes" id="UP000693970"/>
    </source>
</evidence>
<sequence length="142" mass="16169">MANRRRSWAISGEEDVLSRLRTLQMSSGLGESAIRNRNNNNKNIRTEDDSNCTRWRAKLTPLVVASYSKSIASIKRWNGHFLVSRRTTVAYEGPRENKLCLRTITEFTGTTLGSFRVTDPEWPQAQFQDGYLLDSFVATPLV</sequence>
<name>A0A9K3KHS6_9STRA</name>
<keyword evidence="2" id="KW-1185">Reference proteome</keyword>
<evidence type="ECO:0000313" key="1">
    <source>
        <dbReference type="EMBL" id="KAG7344042.1"/>
    </source>
</evidence>
<reference evidence="1" key="2">
    <citation type="submission" date="2021-04" db="EMBL/GenBank/DDBJ databases">
        <authorList>
            <person name="Podell S."/>
        </authorList>
    </citation>
    <scope>NUCLEOTIDE SEQUENCE</scope>
    <source>
        <strain evidence="1">Hildebrandi</strain>
    </source>
</reference>
<dbReference type="AlphaFoldDB" id="A0A9K3KHS6"/>